<proteinExistence type="predicted"/>
<reference evidence="2 3" key="1">
    <citation type="submission" date="2020-08" db="EMBL/GenBank/DDBJ databases">
        <title>Genomic Encyclopedia of Type Strains, Phase IV (KMG-IV): sequencing the most valuable type-strain genomes for metagenomic binning, comparative biology and taxonomic classification.</title>
        <authorList>
            <person name="Goeker M."/>
        </authorList>
    </citation>
    <scope>NUCLEOTIDE SEQUENCE [LARGE SCALE GENOMIC DNA]</scope>
    <source>
        <strain evidence="2 3">DSM 26736</strain>
    </source>
</reference>
<dbReference type="InterPro" id="IPR011008">
    <property type="entry name" value="Dimeric_a/b-barrel"/>
</dbReference>
<evidence type="ECO:0000313" key="3">
    <source>
        <dbReference type="Proteomes" id="UP000527143"/>
    </source>
</evidence>
<evidence type="ECO:0000259" key="1">
    <source>
        <dbReference type="Pfam" id="PF07978"/>
    </source>
</evidence>
<gene>
    <name evidence="2" type="ORF">FHT02_004096</name>
</gene>
<keyword evidence="3" id="KW-1185">Reference proteome</keyword>
<dbReference type="InterPro" id="IPR012577">
    <property type="entry name" value="NIPSNAP"/>
</dbReference>
<dbReference type="Proteomes" id="UP000527143">
    <property type="component" value="Unassembled WGS sequence"/>
</dbReference>
<dbReference type="EMBL" id="JACIJF010000027">
    <property type="protein sequence ID" value="MBB5712835.1"/>
    <property type="molecule type" value="Genomic_DNA"/>
</dbReference>
<evidence type="ECO:0000313" key="2">
    <source>
        <dbReference type="EMBL" id="MBB5712835.1"/>
    </source>
</evidence>
<sequence length="219" mass="24278">MKERLDAYLRAAFIPAARRAGCGPVGAFTVTIGPGSPSVYVLVPYRSIADFIALPSKLTADRSYGKAAEPFHDATPEGPPYASLDVKLMQAFPNFPRMELARNPHNNKSRIFELRTYHSHSEKAGATKIRMFDTGGEIEIFRRTGLKPVFFAQDLTGSRLPSLTYLLTFPDLATRDRNWSTFGADPAWRKLIATPGLTDREITTGIDNQILSPTPYSQI</sequence>
<dbReference type="SUPFAM" id="SSF54909">
    <property type="entry name" value="Dimeric alpha+beta barrel"/>
    <property type="match status" value="2"/>
</dbReference>
<protein>
    <recommendedName>
        <fullName evidence="1">NIPSNAP domain-containing protein</fullName>
    </recommendedName>
</protein>
<feature type="domain" description="NIPSNAP" evidence="1">
    <location>
        <begin position="112"/>
        <end position="218"/>
    </location>
</feature>
<comment type="caution">
    <text evidence="2">The sequence shown here is derived from an EMBL/GenBank/DDBJ whole genome shotgun (WGS) entry which is preliminary data.</text>
</comment>
<dbReference type="Pfam" id="PF07978">
    <property type="entry name" value="NIPSNAP"/>
    <property type="match status" value="2"/>
</dbReference>
<organism evidence="2 3">
    <name type="scientific">Sphingomonas xinjiangensis</name>
    <dbReference type="NCBI Taxonomy" id="643568"/>
    <lineage>
        <taxon>Bacteria</taxon>
        <taxon>Pseudomonadati</taxon>
        <taxon>Pseudomonadota</taxon>
        <taxon>Alphaproteobacteria</taxon>
        <taxon>Sphingomonadales</taxon>
        <taxon>Sphingomonadaceae</taxon>
        <taxon>Sphingomonas</taxon>
    </lineage>
</organism>
<dbReference type="AlphaFoldDB" id="A0A840YT38"/>
<dbReference type="Gene3D" id="3.30.70.100">
    <property type="match status" value="2"/>
</dbReference>
<feature type="domain" description="NIPSNAP" evidence="1">
    <location>
        <begin position="12"/>
        <end position="68"/>
    </location>
</feature>
<name>A0A840YT38_9SPHN</name>
<accession>A0A840YT38</accession>